<comment type="caution">
    <text evidence="3">The sequence shown here is derived from an EMBL/GenBank/DDBJ whole genome shotgun (WGS) entry which is preliminary data.</text>
</comment>
<dbReference type="SUPFAM" id="SSF48403">
    <property type="entry name" value="Ankyrin repeat"/>
    <property type="match status" value="4"/>
</dbReference>
<dbReference type="Gene3D" id="1.25.40.20">
    <property type="entry name" value="Ankyrin repeat-containing domain"/>
    <property type="match status" value="3"/>
</dbReference>
<dbReference type="PANTHER" id="PTHR24198">
    <property type="entry name" value="ANKYRIN REPEAT AND PROTEIN KINASE DOMAIN-CONTAINING PROTEIN"/>
    <property type="match status" value="1"/>
</dbReference>
<keyword evidence="1" id="KW-0677">Repeat</keyword>
<sequence>MNNHPSLTTVIPYNLFDSLSEEENVSFINYAALNGSIKCFKFLLLNHSVIDKSSLYYAVLGKNIEIIRIVDQDYNKKGIDADYCFNSYDFYHKKIEKYKIFAPIFPAIIKHQNDVFDWILEQKYINKDKTNNDLFDIALLAVQNGNAHDFIQCIDKGFDLNSLPIKKISQLIEQSAYNGFCRLTNLIISLLNQEKLNENLLDLLKFEDSVFCGNLLLVKIYFSIDNAFYNIEKGLCIAIERGYLHIIKDLFETDFVEKIGINDNGIVNVFVKAIQNQQTEIFNYLYNQTNLVNILKPDSLFTLLSYSCYIGDLKITQWLTDFIIEKNIDRDFSNPFLCAACSDHDKFCQYFFDRKVVINYTDLAMQKSILTCCKKSIFIILFNSVDPEVKETFLRQFLNESIKNQNVEVVDFLLQEEDSHEDTLFEAISTKNSEIVNIVLKHNSKPSFINQLSEDGTALNKAVILNEYDIVKRLLSVPGIDPNLYSDNHITPLVSAISNFNLDIINLILDFYGEKIESQKWQLDEALGSLLRIISGEQSSSHPYFVKQEIYFHQTDDYEPDIKKKKVKELILSILKRLIQIKNINLNCYSKKYTLLSYACETNEIEMVSMLIKEDQIDVNFYAPKNGKTPLMISIENENIEIAKLLIKLPKTNINIRSYHRKTALIIAVEKNLEEIVELIINNEKFEPEESLLDSAFAISEGQISKQLFSLSSLNVNYKFIDKDDIGNQYNEFDDRIMGFWALERPDKDKMDPYSFETSLIRAVNKNDLEKINQIINHPSFDPIKSQIKGALFASVKNKNINIFRSLLSKLNNDVNIYSQAQESLFSYSIRCGSEIFVEEIINNDNFNPDKANILNAFINAYSKREQDSDKKMRISLVNISDDKKIDAPMELMKLLCKFDEEHNHLIDFTKLLPNDKSFFTAMNPNLRNNGDVATFLMNHGVDPDKPDNFGEYPLKYFIQNNMIDAAISLIISAEVDLIRRFTVQIGNEYIGSTYHGLTYLHIAASLPTSEILSILIDMAPFLINCEDSSGETPLIKAVANKSIQNIKLLFSNENLNYKYCYNRNIDIIEVAKSLVNYTSLDVVQLESKEDYLEYLIHILSVNQYYPY</sequence>
<gene>
    <name evidence="3" type="ORF">M9Y10_018243</name>
</gene>
<dbReference type="EMBL" id="JAPFFF010000024">
    <property type="protein sequence ID" value="KAK8850131.1"/>
    <property type="molecule type" value="Genomic_DNA"/>
</dbReference>
<dbReference type="Proteomes" id="UP001470230">
    <property type="component" value="Unassembled WGS sequence"/>
</dbReference>
<evidence type="ECO:0000256" key="2">
    <source>
        <dbReference type="ARBA" id="ARBA00023043"/>
    </source>
</evidence>
<keyword evidence="2" id="KW-0040">ANK repeat</keyword>
<protein>
    <recommendedName>
        <fullName evidence="5">DUF3447 domain-containing protein</fullName>
    </recommendedName>
</protein>
<dbReference type="PANTHER" id="PTHR24198:SF165">
    <property type="entry name" value="ANKYRIN REPEAT-CONTAINING PROTEIN-RELATED"/>
    <property type="match status" value="1"/>
</dbReference>
<dbReference type="InterPro" id="IPR002110">
    <property type="entry name" value="Ankyrin_rpt"/>
</dbReference>
<dbReference type="Pfam" id="PF12796">
    <property type="entry name" value="Ank_2"/>
    <property type="match status" value="3"/>
</dbReference>
<evidence type="ECO:0000256" key="1">
    <source>
        <dbReference type="ARBA" id="ARBA00022737"/>
    </source>
</evidence>
<keyword evidence="4" id="KW-1185">Reference proteome</keyword>
<reference evidence="3 4" key="1">
    <citation type="submission" date="2024-04" db="EMBL/GenBank/DDBJ databases">
        <title>Tritrichomonas musculus Genome.</title>
        <authorList>
            <person name="Alves-Ferreira E."/>
            <person name="Grigg M."/>
            <person name="Lorenzi H."/>
            <person name="Galac M."/>
        </authorList>
    </citation>
    <scope>NUCLEOTIDE SEQUENCE [LARGE SCALE GENOMIC DNA]</scope>
    <source>
        <strain evidence="3 4">EAF2021</strain>
    </source>
</reference>
<proteinExistence type="predicted"/>
<dbReference type="SMART" id="SM00248">
    <property type="entry name" value="ANK"/>
    <property type="match status" value="14"/>
</dbReference>
<accession>A0ABR2HN46</accession>
<evidence type="ECO:0008006" key="5">
    <source>
        <dbReference type="Google" id="ProtNLM"/>
    </source>
</evidence>
<dbReference type="InterPro" id="IPR036770">
    <property type="entry name" value="Ankyrin_rpt-contain_sf"/>
</dbReference>
<evidence type="ECO:0000313" key="3">
    <source>
        <dbReference type="EMBL" id="KAK8850131.1"/>
    </source>
</evidence>
<evidence type="ECO:0000313" key="4">
    <source>
        <dbReference type="Proteomes" id="UP001470230"/>
    </source>
</evidence>
<name>A0ABR2HN46_9EUKA</name>
<organism evidence="3 4">
    <name type="scientific">Tritrichomonas musculus</name>
    <dbReference type="NCBI Taxonomy" id="1915356"/>
    <lineage>
        <taxon>Eukaryota</taxon>
        <taxon>Metamonada</taxon>
        <taxon>Parabasalia</taxon>
        <taxon>Tritrichomonadida</taxon>
        <taxon>Tritrichomonadidae</taxon>
        <taxon>Tritrichomonas</taxon>
    </lineage>
</organism>